<feature type="binding site" evidence="14">
    <location>
        <position position="198"/>
    </location>
    <ligand>
        <name>Ca(2+)</name>
        <dbReference type="ChEBI" id="CHEBI:29108"/>
    </ligand>
</feature>
<evidence type="ECO:0000256" key="4">
    <source>
        <dbReference type="ARBA" id="ARBA00012094"/>
    </source>
</evidence>
<dbReference type="InterPro" id="IPR036663">
    <property type="entry name" value="Fumarylacetoacetase_C_sf"/>
</dbReference>
<evidence type="ECO:0000313" key="22">
    <source>
        <dbReference type="WBParaSite" id="BXY_0546700.1"/>
    </source>
</evidence>
<evidence type="ECO:0000256" key="1">
    <source>
        <dbReference type="ARBA" id="ARBA00000353"/>
    </source>
</evidence>
<dbReference type="OrthoDB" id="9971669at2759"/>
<evidence type="ECO:0000313" key="20">
    <source>
        <dbReference type="Proteomes" id="UP000095284"/>
    </source>
</evidence>
<evidence type="ECO:0000256" key="13">
    <source>
        <dbReference type="PIRSR" id="PIRSR605959-2"/>
    </source>
</evidence>
<dbReference type="GO" id="GO:0004334">
    <property type="term" value="F:fumarylacetoacetase activity"/>
    <property type="evidence" value="ECO:0007669"/>
    <property type="project" value="UniProtKB-UniRule"/>
</dbReference>
<feature type="domain" description="Fumarylacetoacetase-like C-terminal" evidence="16">
    <location>
        <begin position="153"/>
        <end position="411"/>
    </location>
</feature>
<dbReference type="Gene3D" id="3.90.850.10">
    <property type="entry name" value="Fumarylacetoacetase-like, C-terminal domain"/>
    <property type="match status" value="1"/>
</dbReference>
<dbReference type="EMBL" id="CAJFDI010000005">
    <property type="protein sequence ID" value="CAD5233058.1"/>
    <property type="molecule type" value="Genomic_DNA"/>
</dbReference>
<comment type="cofactor">
    <cofactor evidence="15">
        <name>Mg(2+)</name>
        <dbReference type="ChEBI" id="CHEBI:18420"/>
    </cofactor>
    <cofactor evidence="15">
        <name>Ca(2+)</name>
        <dbReference type="ChEBI" id="CHEBI:29108"/>
    </cofactor>
</comment>
<dbReference type="PANTHER" id="PTHR43069:SF2">
    <property type="entry name" value="FUMARYLACETOACETASE"/>
    <property type="match status" value="1"/>
</dbReference>
<keyword evidence="9 14" id="KW-0460">Magnesium</keyword>
<dbReference type="GO" id="GO:0046872">
    <property type="term" value="F:metal ion binding"/>
    <property type="evidence" value="ECO:0007669"/>
    <property type="project" value="UniProtKB-UniRule"/>
</dbReference>
<dbReference type="EC" id="3.7.1.2" evidence="4 15"/>
<dbReference type="UniPathway" id="UPA00139">
    <property type="reaction ID" value="UER00341"/>
</dbReference>
<evidence type="ECO:0000259" key="16">
    <source>
        <dbReference type="Pfam" id="PF01557"/>
    </source>
</evidence>
<evidence type="ECO:0000256" key="11">
    <source>
        <dbReference type="ARBA" id="ARBA00023232"/>
    </source>
</evidence>
<evidence type="ECO:0000256" key="14">
    <source>
        <dbReference type="PIRSR" id="PIRSR605959-3"/>
    </source>
</evidence>
<dbReference type="Pfam" id="PF01557">
    <property type="entry name" value="FAA_hydrolase"/>
    <property type="match status" value="1"/>
</dbReference>
<dbReference type="GO" id="GO:0006559">
    <property type="term" value="P:L-phenylalanine catabolic process"/>
    <property type="evidence" value="ECO:0007669"/>
    <property type="project" value="UniProtKB-UniRule"/>
</dbReference>
<gene>
    <name evidence="18" type="ORF">BXYJ_LOCUS13149</name>
</gene>
<organism evidence="20 22">
    <name type="scientific">Bursaphelenchus xylophilus</name>
    <name type="common">Pinewood nematode worm</name>
    <name type="synonym">Aphelenchoides xylophilus</name>
    <dbReference type="NCBI Taxonomy" id="6326"/>
    <lineage>
        <taxon>Eukaryota</taxon>
        <taxon>Metazoa</taxon>
        <taxon>Ecdysozoa</taxon>
        <taxon>Nematoda</taxon>
        <taxon>Chromadorea</taxon>
        <taxon>Rhabditida</taxon>
        <taxon>Tylenchina</taxon>
        <taxon>Tylenchomorpha</taxon>
        <taxon>Aphelenchoidea</taxon>
        <taxon>Aphelenchoididae</taxon>
        <taxon>Bursaphelenchus</taxon>
    </lineage>
</organism>
<dbReference type="EMBL" id="CAJFCV020000005">
    <property type="protein sequence ID" value="CAG9126502.1"/>
    <property type="molecule type" value="Genomic_DNA"/>
</dbReference>
<dbReference type="GO" id="GO:1902000">
    <property type="term" value="P:homogentisate catabolic process"/>
    <property type="evidence" value="ECO:0007669"/>
    <property type="project" value="TreeGrafter"/>
</dbReference>
<evidence type="ECO:0000256" key="6">
    <source>
        <dbReference type="ARBA" id="ARBA00022723"/>
    </source>
</evidence>
<evidence type="ECO:0000259" key="17">
    <source>
        <dbReference type="Pfam" id="PF09298"/>
    </source>
</evidence>
<sequence length="416" mass="46517">MSFIEVPENSDFTIHNLPYGVFSTKNSQQRRIGVAIGQQILDLSAIKHLFTSPQLQGRQDVFSQTTLNAFMALPRAAWLEARTTLQKLLSKDCETLQNDKDLRGKAFVNQADAQLHLPVQVGDYTDFYSSIYHATNGTKMFLGVDELGGNWKHLPTAYNGRASSIVASGTNIRRPRGQYKENKDLPPTFGPTKQLDYELEMAFLVGGPPTQFGEPIAVENAEDHIFGMVILNDWSSRDVQKWEMTPLGPFLGKSFGTSISPWVVTMEALKPFVVDNPKQDPEPLPYLRHCDPYSFDINVEASIKPNGSDVFYPVSKTSFRHHYWTMKQQLAHHTVNGCNVNPGDLMGSGTVSGPTDGELGCMLELNWNCSRWVRLGDQKRHYLEDGDEVVMRAHCEKNGVHVGFGECRGKVLPALP</sequence>
<evidence type="ECO:0000313" key="18">
    <source>
        <dbReference type="EMBL" id="CAD5233058.1"/>
    </source>
</evidence>
<evidence type="ECO:0000256" key="2">
    <source>
        <dbReference type="ARBA" id="ARBA00004782"/>
    </source>
</evidence>
<evidence type="ECO:0000256" key="15">
    <source>
        <dbReference type="RuleBase" id="RU366008"/>
    </source>
</evidence>
<evidence type="ECO:0000256" key="12">
    <source>
        <dbReference type="PIRSR" id="PIRSR605959-1"/>
    </source>
</evidence>
<dbReference type="SUPFAM" id="SSF56529">
    <property type="entry name" value="FAH"/>
    <property type="match status" value="1"/>
</dbReference>
<name>A0A1I7RXK0_BURXY</name>
<comment type="similarity">
    <text evidence="3 15">Belongs to the FAH family.</text>
</comment>
<keyword evidence="11 15" id="KW-0585">Phenylalanine catabolism</keyword>
<evidence type="ECO:0000256" key="8">
    <source>
        <dbReference type="ARBA" id="ARBA00022837"/>
    </source>
</evidence>
<protein>
    <recommendedName>
        <fullName evidence="5 15">Fumarylacetoacetase</fullName>
        <ecNumber evidence="4 15">3.7.1.2</ecNumber>
    </recommendedName>
    <alternativeName>
        <fullName evidence="15">Fumarylacetoacetate hydrolase</fullName>
    </alternativeName>
</protein>
<feature type="active site" description="Proton acceptor" evidence="12">
    <location>
        <position position="133"/>
    </location>
</feature>
<dbReference type="Proteomes" id="UP000095284">
    <property type="component" value="Unplaced"/>
</dbReference>
<dbReference type="eggNOG" id="KOG2843">
    <property type="taxonomic scope" value="Eukaryota"/>
</dbReference>
<feature type="binding site" evidence="14">
    <location>
        <position position="126"/>
    </location>
    <ligand>
        <name>Ca(2+)</name>
        <dbReference type="ChEBI" id="CHEBI:29108"/>
    </ligand>
</feature>
<feature type="binding site" evidence="14">
    <location>
        <position position="253"/>
    </location>
    <ligand>
        <name>Mg(2+)</name>
        <dbReference type="ChEBI" id="CHEBI:18420"/>
    </ligand>
</feature>
<feature type="binding site" evidence="13">
    <location>
        <position position="350"/>
    </location>
    <ligand>
        <name>substrate</name>
    </ligand>
</feature>
<keyword evidence="21" id="KW-1185">Reference proteome</keyword>
<dbReference type="AlphaFoldDB" id="A0A1I7RXK0"/>
<evidence type="ECO:0000256" key="3">
    <source>
        <dbReference type="ARBA" id="ARBA00010211"/>
    </source>
</evidence>
<dbReference type="Proteomes" id="UP000659654">
    <property type="component" value="Unassembled WGS sequence"/>
</dbReference>
<proteinExistence type="inferred from homology"/>
<feature type="binding site" evidence="13">
    <location>
        <position position="128"/>
    </location>
    <ligand>
        <name>substrate</name>
    </ligand>
</feature>
<feature type="binding site" evidence="13">
    <location>
        <position position="240"/>
    </location>
    <ligand>
        <name>substrate</name>
    </ligand>
</feature>
<comment type="pathway">
    <text evidence="2 15">Amino-acid degradation; L-phenylalanine degradation; acetoacetate and fumarate from L-phenylalanine: step 6/6.</text>
</comment>
<dbReference type="Proteomes" id="UP000582659">
    <property type="component" value="Unassembled WGS sequence"/>
</dbReference>
<dbReference type="InterPro" id="IPR036462">
    <property type="entry name" value="Fumarylacetoacetase_N_sf"/>
</dbReference>
<comment type="catalytic activity">
    <reaction evidence="1 15">
        <text>4-fumarylacetoacetate + H2O = acetoacetate + fumarate + H(+)</text>
        <dbReference type="Rhea" id="RHEA:10244"/>
        <dbReference type="ChEBI" id="CHEBI:13705"/>
        <dbReference type="ChEBI" id="CHEBI:15377"/>
        <dbReference type="ChEBI" id="CHEBI:15378"/>
        <dbReference type="ChEBI" id="CHEBI:18034"/>
        <dbReference type="ChEBI" id="CHEBI:29806"/>
        <dbReference type="EC" id="3.7.1.2"/>
    </reaction>
</comment>
<dbReference type="InterPro" id="IPR015377">
    <property type="entry name" value="Fumarylacetoacetase_N"/>
</dbReference>
<dbReference type="InterPro" id="IPR005959">
    <property type="entry name" value="Fumarylacetoacetase"/>
</dbReference>
<feature type="domain" description="Fumarylacetoacetase N-terminal" evidence="17">
    <location>
        <begin position="15"/>
        <end position="118"/>
    </location>
</feature>
<evidence type="ECO:0000313" key="19">
    <source>
        <dbReference type="EMBL" id="CAG9126502.1"/>
    </source>
</evidence>
<dbReference type="NCBIfam" id="TIGR01266">
    <property type="entry name" value="fum_ac_acetase"/>
    <property type="match status" value="1"/>
</dbReference>
<evidence type="ECO:0000256" key="7">
    <source>
        <dbReference type="ARBA" id="ARBA00022801"/>
    </source>
</evidence>
<dbReference type="Gene3D" id="2.30.30.230">
    <property type="entry name" value="Fumarylacetoacetase, N-terminal domain"/>
    <property type="match status" value="1"/>
</dbReference>
<keyword evidence="8 14" id="KW-0106">Calcium</keyword>
<dbReference type="FunFam" id="2.30.30.230:FF:000001">
    <property type="entry name" value="Fumarylacetoacetase"/>
    <property type="match status" value="1"/>
</dbReference>
<keyword evidence="7 15" id="KW-0378">Hydrolase</keyword>
<keyword evidence="10 15" id="KW-0828">Tyrosine catabolism</keyword>
<dbReference type="FunFam" id="3.90.850.10:FF:000004">
    <property type="entry name" value="Fumarylacetoacetase"/>
    <property type="match status" value="1"/>
</dbReference>
<dbReference type="WBParaSite" id="BXY_0546700.1">
    <property type="protein sequence ID" value="BXY_0546700.1"/>
    <property type="gene ID" value="BXY_0546700"/>
</dbReference>
<feature type="binding site" evidence="14">
    <location>
        <position position="257"/>
    </location>
    <ligand>
        <name>Mg(2+)</name>
        <dbReference type="ChEBI" id="CHEBI:18420"/>
    </ligand>
</feature>
<keyword evidence="6 14" id="KW-0479">Metal-binding</keyword>
<evidence type="ECO:0000256" key="9">
    <source>
        <dbReference type="ARBA" id="ARBA00022842"/>
    </source>
</evidence>
<evidence type="ECO:0000256" key="5">
    <source>
        <dbReference type="ARBA" id="ARBA00014741"/>
    </source>
</evidence>
<dbReference type="Pfam" id="PF09298">
    <property type="entry name" value="FAA_hydrolase_N"/>
    <property type="match status" value="1"/>
</dbReference>
<evidence type="ECO:0000256" key="10">
    <source>
        <dbReference type="ARBA" id="ARBA00022878"/>
    </source>
</evidence>
<reference evidence="19" key="2">
    <citation type="submission" date="2020-08" db="EMBL/GenBank/DDBJ databases">
        <authorList>
            <person name="Kikuchi T."/>
        </authorList>
    </citation>
    <scope>NUCLEOTIDE SEQUENCE</scope>
    <source>
        <strain evidence="18">Ka4C1</strain>
    </source>
</reference>
<feature type="binding site" evidence="14">
    <location>
        <position position="233"/>
    </location>
    <ligand>
        <name>Mg(2+)</name>
        <dbReference type="ChEBI" id="CHEBI:18420"/>
    </ligand>
</feature>
<accession>A0A1I7RXK0</accession>
<dbReference type="GO" id="GO:0006572">
    <property type="term" value="P:L-tyrosine catabolic process"/>
    <property type="evidence" value="ECO:0007669"/>
    <property type="project" value="UniProtKB-UniRule"/>
</dbReference>
<reference evidence="22" key="1">
    <citation type="submission" date="2016-11" db="UniProtKB">
        <authorList>
            <consortium name="WormBaseParasite"/>
        </authorList>
    </citation>
    <scope>IDENTIFICATION</scope>
</reference>
<dbReference type="PANTHER" id="PTHR43069">
    <property type="entry name" value="FUMARYLACETOACETASE"/>
    <property type="match status" value="1"/>
</dbReference>
<dbReference type="SMR" id="A0A1I7RXK0"/>
<dbReference type="SUPFAM" id="SSF63433">
    <property type="entry name" value="Fumarylacetoacetate hydrolase, FAH, N-terminal domain"/>
    <property type="match status" value="1"/>
</dbReference>
<feature type="binding site" evidence="14">
    <location>
        <position position="200"/>
    </location>
    <ligand>
        <name>Ca(2+)</name>
        <dbReference type="ChEBI" id="CHEBI:29108"/>
    </ligand>
</feature>
<dbReference type="InterPro" id="IPR011234">
    <property type="entry name" value="Fumarylacetoacetase-like_C"/>
</dbReference>
<evidence type="ECO:0000313" key="21">
    <source>
        <dbReference type="Proteomes" id="UP000659654"/>
    </source>
</evidence>